<dbReference type="AlphaFoldDB" id="D8PYW4"/>
<dbReference type="RefSeq" id="XP_003034232.1">
    <property type="nucleotide sequence ID" value="XM_003034186.1"/>
</dbReference>
<dbReference type="OrthoDB" id="440424at2759"/>
<dbReference type="OMA" id="FAGNIFR"/>
<proteinExistence type="predicted"/>
<name>D8PYW4_SCHCM</name>
<dbReference type="HOGENOM" id="CLU_940594_0_0_1"/>
<dbReference type="GeneID" id="9585279"/>
<feature type="non-terminal residue" evidence="2">
    <location>
        <position position="296"/>
    </location>
</feature>
<dbReference type="VEuPathDB" id="FungiDB:SCHCODRAFT_02685200"/>
<dbReference type="eggNOG" id="ENOG502STIY">
    <property type="taxonomic scope" value="Eukaryota"/>
</dbReference>
<dbReference type="InParanoid" id="D8PYW4"/>
<dbReference type="InterPro" id="IPR038213">
    <property type="entry name" value="IFI6/IFI27-like_sf"/>
</dbReference>
<gene>
    <name evidence="2" type="ORF">SCHCODRAFT_106527</name>
</gene>
<evidence type="ECO:0000313" key="2">
    <source>
        <dbReference type="EMBL" id="EFI99329.1"/>
    </source>
</evidence>
<keyword evidence="3" id="KW-1185">Reference proteome</keyword>
<dbReference type="KEGG" id="scm:SCHCO_02685200"/>
<evidence type="ECO:0000313" key="3">
    <source>
        <dbReference type="Proteomes" id="UP000007431"/>
    </source>
</evidence>
<dbReference type="EMBL" id="GL377304">
    <property type="protein sequence ID" value="EFI99329.1"/>
    <property type="molecule type" value="Genomic_DNA"/>
</dbReference>
<organism evidence="3">
    <name type="scientific">Schizophyllum commune (strain H4-8 / FGSC 9210)</name>
    <name type="common">Split gill fungus</name>
    <dbReference type="NCBI Taxonomy" id="578458"/>
    <lineage>
        <taxon>Eukaryota</taxon>
        <taxon>Fungi</taxon>
        <taxon>Dikarya</taxon>
        <taxon>Basidiomycota</taxon>
        <taxon>Agaricomycotina</taxon>
        <taxon>Agaricomycetes</taxon>
        <taxon>Agaricomycetidae</taxon>
        <taxon>Agaricales</taxon>
        <taxon>Schizophyllaceae</taxon>
        <taxon>Schizophyllum</taxon>
    </lineage>
</organism>
<accession>D8PYW4</accession>
<feature type="chain" id="PRO_5003120367" evidence="1">
    <location>
        <begin position="24"/>
        <end position="296"/>
    </location>
</feature>
<feature type="signal peptide" evidence="1">
    <location>
        <begin position="1"/>
        <end position="23"/>
    </location>
</feature>
<evidence type="ECO:0000256" key="1">
    <source>
        <dbReference type="SAM" id="SignalP"/>
    </source>
</evidence>
<dbReference type="Gene3D" id="6.10.110.10">
    <property type="match status" value="1"/>
</dbReference>
<dbReference type="Proteomes" id="UP000007431">
    <property type="component" value="Unassembled WGS sequence"/>
</dbReference>
<protein>
    <submittedName>
        <fullName evidence="2">Uncharacterized protein</fullName>
    </submittedName>
</protein>
<sequence>MRIFSSFSLPLLLGGLVPLLGHGAQPATAIQLPVQVPFTGLTPHFYTIQNWWSDMQDRNTSPRDYWRELFDHARQAVQVAFQDLSNMQQRFPEARASIEEFIALVRSVVEDAAHLRPPTDLIPNNLENAGAKIGKALMAILEQVKTVFPPPSNAPSHEERLALAENVVGRAVKAVEEVLVRRGVDEEKAHRTLEHMARQLVRLVVITGERPPRTTPGPLCLCDLTAAAMIIPEGWILSRLLGMLGFGPAGPIKGSSAAWMQRRFWGATVAKGSWFAWLQRAGMKVPVKVWAIKARL</sequence>
<reference evidence="2 3" key="1">
    <citation type="journal article" date="2010" name="Nat. Biotechnol.">
        <title>Genome sequence of the model mushroom Schizophyllum commune.</title>
        <authorList>
            <person name="Ohm R.A."/>
            <person name="de Jong J.F."/>
            <person name="Lugones L.G."/>
            <person name="Aerts A."/>
            <person name="Kothe E."/>
            <person name="Stajich J.E."/>
            <person name="de Vries R.P."/>
            <person name="Record E."/>
            <person name="Levasseur A."/>
            <person name="Baker S.E."/>
            <person name="Bartholomew K.A."/>
            <person name="Coutinho P.M."/>
            <person name="Erdmann S."/>
            <person name="Fowler T.J."/>
            <person name="Gathman A.C."/>
            <person name="Lombard V."/>
            <person name="Henrissat B."/>
            <person name="Knabe N."/>
            <person name="Kuees U."/>
            <person name="Lilly W.W."/>
            <person name="Lindquist E."/>
            <person name="Lucas S."/>
            <person name="Magnuson J.K."/>
            <person name="Piumi F."/>
            <person name="Raudaskoski M."/>
            <person name="Salamov A."/>
            <person name="Schmutz J."/>
            <person name="Schwarze F.W.M.R."/>
            <person name="vanKuyk P.A."/>
            <person name="Horton J.S."/>
            <person name="Grigoriev I.V."/>
            <person name="Woesten H.A.B."/>
        </authorList>
    </citation>
    <scope>NUCLEOTIDE SEQUENCE [LARGE SCALE GENOMIC DNA]</scope>
    <source>
        <strain evidence="3">H4-8 / FGSC 9210</strain>
    </source>
</reference>
<keyword evidence="1" id="KW-0732">Signal</keyword>